<dbReference type="PROSITE" id="PS50835">
    <property type="entry name" value="IG_LIKE"/>
    <property type="match status" value="4"/>
</dbReference>
<feature type="compositionally biased region" description="Basic and acidic residues" evidence="4">
    <location>
        <begin position="1042"/>
        <end position="1052"/>
    </location>
</feature>
<sequence length="1064" mass="115970">MHVKTPSPIHPLLPHLPQLPPILIPNPPSHPPATVHPPTYKLLSALIHRPTTHLPPSFIPPSHLSTSSFHTSPTHLPLPSHPSSTHSPTFNPAPSFSAAAQKLFRRSLDADTRPTLAVQVGPFSAILAYLPTSQPTSQPTVPSFFYAVLFLRRRLTVLKQEVPVEEVRGVAGGAVGLDCDVAHPPDDQLFLLLWFRDTLTTPIYRLDVRGEQEREWLDPRQVGSGAGLEVGPGAATLRVGPLTPRQRGLYTCRADFRLQPTKTTRVNLTIIGDPRPLVWWYLNSHLLDDEMESEERNYMLRDMNETMDISAVPLEPYNTVTLGPLARYHLLQPLSCRATNSNLTLPTSLTLTLDLNFEPDGEKQLSITKDLKHQTASSFLHQTLDVLTASSTVPPLTVRIRPPEERALRSGGTYEVTCEVSGGRPPPTITWWSGRQRVLHATLTRSSDGNVTVSRVTVTPQRQDDRSFLRCIAETHAAPATLEDTWVMDVLYPPKASCSFGASLDVSNIKEGDDVYFECAIDANPRAHLVTWRHNSERLEHNITAGVIVSNQSLVLQQVMRAQAGRYSCQATNTMGLGSSNSLRLDVKYAPVCSPGQVTTYAVGRYEDAEVTCHVDANPQQQSFQWTFNNTADTIDVPQGRFTSSSTHSIITYTPMTTLDYGTLLCWATNEIGTQREPCVFHIVPADRPPPFLLPFWLTLTSNFLDKSQTPRGDEEAAAGLEWEGVGWRKPEPPKNCTALEGTKTSVRVFCVAGSSGGLTQHFTLHAIHRHAPHHHLNLTAQAAPDFLVSGLSEGGQYEVAIRAVNKKGTSAATRLTLTSTPTANTSLYHLHDGPFEAEVREGGTGVTDGGGSVLQGLALPSLLLGLLGLSSGVVLLLVLTLLLLFARRRRRLRGLVGQKRGSRSGSAGSPGCSHASTLLTPEQHTTTCLEDMQVHSESDSDPDVIPLQESLKGGDPDQARPPATLLSPQHYKFPSVPVSGVVSGSGSEEGSGRTGNLQPSHFHLDTGISTIQPRTHCPGTFTIPALSREPGPSLPKLTLRGGKEEPLHRDTCSGSTRHPAPRF</sequence>
<dbReference type="Gene3D" id="2.60.40.10">
    <property type="entry name" value="Immunoglobulins"/>
    <property type="match status" value="5"/>
</dbReference>
<dbReference type="InterPro" id="IPR003961">
    <property type="entry name" value="FN3_dom"/>
</dbReference>
<dbReference type="CDD" id="cd00096">
    <property type="entry name" value="Ig"/>
    <property type="match status" value="1"/>
</dbReference>
<dbReference type="Pfam" id="PF08205">
    <property type="entry name" value="C2-set_2"/>
    <property type="match status" value="1"/>
</dbReference>
<feature type="domain" description="Ig-like" evidence="6">
    <location>
        <begin position="494"/>
        <end position="586"/>
    </location>
</feature>
<proteinExistence type="predicted"/>
<keyword evidence="5" id="KW-1133">Transmembrane helix</keyword>
<feature type="region of interest" description="Disordered" evidence="4">
    <location>
        <begin position="1025"/>
        <end position="1064"/>
    </location>
</feature>
<evidence type="ECO:0000259" key="6">
    <source>
        <dbReference type="PROSITE" id="PS50835"/>
    </source>
</evidence>
<dbReference type="InterPro" id="IPR013783">
    <property type="entry name" value="Ig-like_fold"/>
</dbReference>
<dbReference type="PANTHER" id="PTHR23278">
    <property type="entry name" value="SIDESTEP PROTEIN"/>
    <property type="match status" value="1"/>
</dbReference>
<keyword evidence="3" id="KW-1015">Disulfide bond</keyword>
<dbReference type="AlphaFoldDB" id="A0AAE1P0Y7"/>
<evidence type="ECO:0000313" key="8">
    <source>
        <dbReference type="EMBL" id="KAK4298672.1"/>
    </source>
</evidence>
<feature type="compositionally biased region" description="Low complexity" evidence="4">
    <location>
        <begin position="898"/>
        <end position="914"/>
    </location>
</feature>
<feature type="domain" description="Fibronectin type-III" evidence="7">
    <location>
        <begin position="733"/>
        <end position="824"/>
    </location>
</feature>
<evidence type="ECO:0000256" key="1">
    <source>
        <dbReference type="ARBA" id="ARBA00004167"/>
    </source>
</evidence>
<feature type="region of interest" description="Disordered" evidence="4">
    <location>
        <begin position="898"/>
        <end position="919"/>
    </location>
</feature>
<feature type="compositionally biased region" description="Low complexity" evidence="4">
    <location>
        <begin position="70"/>
        <end position="89"/>
    </location>
</feature>
<feature type="region of interest" description="Disordered" evidence="4">
    <location>
        <begin position="65"/>
        <end position="92"/>
    </location>
</feature>
<dbReference type="SUPFAM" id="SSF49265">
    <property type="entry name" value="Fibronectin type III"/>
    <property type="match status" value="1"/>
</dbReference>
<feature type="transmembrane region" description="Helical" evidence="5">
    <location>
        <begin position="863"/>
        <end position="886"/>
    </location>
</feature>
<dbReference type="SMART" id="SM00408">
    <property type="entry name" value="IGc2"/>
    <property type="match status" value="3"/>
</dbReference>
<dbReference type="SUPFAM" id="SSF48726">
    <property type="entry name" value="Immunoglobulin"/>
    <property type="match status" value="4"/>
</dbReference>
<dbReference type="SMART" id="SM00060">
    <property type="entry name" value="FN3"/>
    <property type="match status" value="1"/>
</dbReference>
<gene>
    <name evidence="8" type="ORF">Pmani_029000</name>
</gene>
<evidence type="ECO:0000256" key="5">
    <source>
        <dbReference type="SAM" id="Phobius"/>
    </source>
</evidence>
<dbReference type="PANTHER" id="PTHR23278:SF19">
    <property type="entry name" value="OBSCURIN"/>
    <property type="match status" value="1"/>
</dbReference>
<feature type="compositionally biased region" description="Low complexity" evidence="4">
    <location>
        <begin position="975"/>
        <end position="987"/>
    </location>
</feature>
<dbReference type="InterPro" id="IPR003598">
    <property type="entry name" value="Ig_sub2"/>
</dbReference>
<keyword evidence="9" id="KW-1185">Reference proteome</keyword>
<dbReference type="SMART" id="SM00409">
    <property type="entry name" value="IG"/>
    <property type="match status" value="4"/>
</dbReference>
<dbReference type="Pfam" id="PF13927">
    <property type="entry name" value="Ig_3"/>
    <property type="match status" value="1"/>
</dbReference>
<reference evidence="8" key="1">
    <citation type="submission" date="2023-11" db="EMBL/GenBank/DDBJ databases">
        <title>Genome assemblies of two species of porcelain crab, Petrolisthes cinctipes and Petrolisthes manimaculis (Anomura: Porcellanidae).</title>
        <authorList>
            <person name="Angst P."/>
        </authorList>
    </citation>
    <scope>NUCLEOTIDE SEQUENCE</scope>
    <source>
        <strain evidence="8">PB745_02</strain>
        <tissue evidence="8">Gill</tissue>
    </source>
</reference>
<comment type="caution">
    <text evidence="8">The sequence shown here is derived from an EMBL/GenBank/DDBJ whole genome shotgun (WGS) entry which is preliminary data.</text>
</comment>
<feature type="region of interest" description="Disordered" evidence="4">
    <location>
        <begin position="934"/>
        <end position="999"/>
    </location>
</feature>
<dbReference type="GO" id="GO:0016020">
    <property type="term" value="C:membrane"/>
    <property type="evidence" value="ECO:0007669"/>
    <property type="project" value="UniProtKB-SubCell"/>
</dbReference>
<organism evidence="8 9">
    <name type="scientific">Petrolisthes manimaculis</name>
    <dbReference type="NCBI Taxonomy" id="1843537"/>
    <lineage>
        <taxon>Eukaryota</taxon>
        <taxon>Metazoa</taxon>
        <taxon>Ecdysozoa</taxon>
        <taxon>Arthropoda</taxon>
        <taxon>Crustacea</taxon>
        <taxon>Multicrustacea</taxon>
        <taxon>Malacostraca</taxon>
        <taxon>Eumalacostraca</taxon>
        <taxon>Eucarida</taxon>
        <taxon>Decapoda</taxon>
        <taxon>Pleocyemata</taxon>
        <taxon>Anomura</taxon>
        <taxon>Galatheoidea</taxon>
        <taxon>Porcellanidae</taxon>
        <taxon>Petrolisthes</taxon>
    </lineage>
</organism>
<feature type="domain" description="Ig-like" evidence="6">
    <location>
        <begin position="394"/>
        <end position="483"/>
    </location>
</feature>
<evidence type="ECO:0000256" key="3">
    <source>
        <dbReference type="ARBA" id="ARBA00023157"/>
    </source>
</evidence>
<dbReference type="InterPro" id="IPR036179">
    <property type="entry name" value="Ig-like_dom_sf"/>
</dbReference>
<dbReference type="InterPro" id="IPR013162">
    <property type="entry name" value="CD80_C2-set"/>
</dbReference>
<evidence type="ECO:0008006" key="10">
    <source>
        <dbReference type="Google" id="ProtNLM"/>
    </source>
</evidence>
<evidence type="ECO:0000259" key="7">
    <source>
        <dbReference type="PROSITE" id="PS50853"/>
    </source>
</evidence>
<dbReference type="InterPro" id="IPR003599">
    <property type="entry name" value="Ig_sub"/>
</dbReference>
<comment type="subcellular location">
    <subcellularLocation>
        <location evidence="1">Membrane</location>
        <topology evidence="1">Single-pass membrane protein</topology>
    </subcellularLocation>
</comment>
<name>A0AAE1P0Y7_9EUCA</name>
<dbReference type="CDD" id="cd00063">
    <property type="entry name" value="FN3"/>
    <property type="match status" value="1"/>
</dbReference>
<keyword evidence="5" id="KW-0812">Transmembrane</keyword>
<dbReference type="PROSITE" id="PS50853">
    <property type="entry name" value="FN3"/>
    <property type="match status" value="1"/>
</dbReference>
<evidence type="ECO:0000256" key="4">
    <source>
        <dbReference type="SAM" id="MobiDB-lite"/>
    </source>
</evidence>
<evidence type="ECO:0000256" key="2">
    <source>
        <dbReference type="ARBA" id="ARBA00023136"/>
    </source>
</evidence>
<dbReference type="InterPro" id="IPR007110">
    <property type="entry name" value="Ig-like_dom"/>
</dbReference>
<feature type="domain" description="Ig-like" evidence="6">
    <location>
        <begin position="142"/>
        <end position="269"/>
    </location>
</feature>
<dbReference type="Proteomes" id="UP001292094">
    <property type="component" value="Unassembled WGS sequence"/>
</dbReference>
<keyword evidence="2 5" id="KW-0472">Membrane</keyword>
<protein>
    <recommendedName>
        <fullName evidence="10">Nephrin/kirre</fullName>
    </recommendedName>
</protein>
<accession>A0AAE1P0Y7</accession>
<evidence type="ECO:0000313" key="9">
    <source>
        <dbReference type="Proteomes" id="UP001292094"/>
    </source>
</evidence>
<dbReference type="InterPro" id="IPR036116">
    <property type="entry name" value="FN3_sf"/>
</dbReference>
<dbReference type="EMBL" id="JAWZYT010003385">
    <property type="protein sequence ID" value="KAK4298672.1"/>
    <property type="molecule type" value="Genomic_DNA"/>
</dbReference>
<feature type="domain" description="Ig-like" evidence="6">
    <location>
        <begin position="591"/>
        <end position="670"/>
    </location>
</feature>